<dbReference type="InterPro" id="IPR036237">
    <property type="entry name" value="Xyl_isomerase-like_sf"/>
</dbReference>
<dbReference type="Proteomes" id="UP001589833">
    <property type="component" value="Unassembled WGS sequence"/>
</dbReference>
<comment type="similarity">
    <text evidence="6">Belongs to the mannonate dehydratase family.</text>
</comment>
<evidence type="ECO:0000256" key="9">
    <source>
        <dbReference type="ARBA" id="ARBA00023211"/>
    </source>
</evidence>
<evidence type="ECO:0000313" key="11">
    <source>
        <dbReference type="EMBL" id="MFC0559417.1"/>
    </source>
</evidence>
<sequence length="353" mass="39729">MNESVYFIELQMEGKEMMKVSVTTTKFDLTDGDLRQMCQLGVDCVDFGTGSSFPGVKEQGFPDLDAVLKMKKRVRSFGLDVNRVTLPDLSQKFMNKEEGSERELENSVNAVKVFGEAGIKIVRQRFAGDTFNYMTKSFEARQRGGAIARGESLGFQKEPYETPTLEQHEQWWGRFRDAYSKIVPVCEDYDVNIGMHPSDSPNHDTPFGGLGYRRIMDEFPSKNVGYIYCVGTRAEEGGSPLVLNEINHYGRKDRIFLVHFRNVRGTLPTAGAFEEALLDDGDMNMYKILLELKKVGYNGCLNPDHVPMMEGDNPDLDKNWANSNIGWSYGSIGFAYSIGYIKALLAALVEFEG</sequence>
<comment type="catalytic activity">
    <reaction evidence="1">
        <text>D-mannonate = 2-dehydro-3-deoxy-D-gluconate + H2O</text>
        <dbReference type="Rhea" id="RHEA:20097"/>
        <dbReference type="ChEBI" id="CHEBI:15377"/>
        <dbReference type="ChEBI" id="CHEBI:17767"/>
        <dbReference type="ChEBI" id="CHEBI:57990"/>
        <dbReference type="EC" id="4.2.1.8"/>
    </reaction>
</comment>
<evidence type="ECO:0000256" key="6">
    <source>
        <dbReference type="ARBA" id="ARBA00007389"/>
    </source>
</evidence>
<dbReference type="PANTHER" id="PTHR30387:SF2">
    <property type="entry name" value="MANNONATE DEHYDRATASE"/>
    <property type="match status" value="1"/>
</dbReference>
<reference evidence="11 12" key="1">
    <citation type="submission" date="2024-09" db="EMBL/GenBank/DDBJ databases">
        <authorList>
            <person name="Sun Q."/>
            <person name="Mori K."/>
        </authorList>
    </citation>
    <scope>NUCLEOTIDE SEQUENCE [LARGE SCALE GENOMIC DNA]</scope>
    <source>
        <strain evidence="11 12">NCAIM B.02301</strain>
    </source>
</reference>
<evidence type="ECO:0000256" key="2">
    <source>
        <dbReference type="ARBA" id="ARBA00001936"/>
    </source>
</evidence>
<keyword evidence="10 11" id="KW-0456">Lyase</keyword>
<name>A0ABV6NGP2_9BACI</name>
<comment type="cofactor">
    <cofactor evidence="3">
        <name>Fe(2+)</name>
        <dbReference type="ChEBI" id="CHEBI:29033"/>
    </cofactor>
</comment>
<dbReference type="Gene3D" id="3.20.20.150">
    <property type="entry name" value="Divalent-metal-dependent TIM barrel enzymes"/>
    <property type="match status" value="1"/>
</dbReference>
<evidence type="ECO:0000256" key="7">
    <source>
        <dbReference type="ARBA" id="ARBA00012927"/>
    </source>
</evidence>
<comment type="function">
    <text evidence="4">Catalyzes the dehydration of D-mannonate.</text>
</comment>
<dbReference type="Pfam" id="PF03786">
    <property type="entry name" value="UxuA"/>
    <property type="match status" value="1"/>
</dbReference>
<dbReference type="GO" id="GO:0008927">
    <property type="term" value="F:mannonate dehydratase activity"/>
    <property type="evidence" value="ECO:0007669"/>
    <property type="project" value="UniProtKB-EC"/>
</dbReference>
<dbReference type="PANTHER" id="PTHR30387">
    <property type="entry name" value="MANNONATE DEHYDRATASE"/>
    <property type="match status" value="1"/>
</dbReference>
<evidence type="ECO:0000256" key="10">
    <source>
        <dbReference type="ARBA" id="ARBA00023239"/>
    </source>
</evidence>
<evidence type="ECO:0000256" key="5">
    <source>
        <dbReference type="ARBA" id="ARBA00004892"/>
    </source>
</evidence>
<keyword evidence="9" id="KW-0464">Manganese</keyword>
<proteinExistence type="inferred from homology"/>
<comment type="caution">
    <text evidence="11">The sequence shown here is derived from an EMBL/GenBank/DDBJ whole genome shotgun (WGS) entry which is preliminary data.</text>
</comment>
<evidence type="ECO:0000256" key="8">
    <source>
        <dbReference type="ARBA" id="ARBA00023004"/>
    </source>
</evidence>
<dbReference type="InterPro" id="IPR004628">
    <property type="entry name" value="Man_deHydtase"/>
</dbReference>
<keyword evidence="12" id="KW-1185">Reference proteome</keyword>
<protein>
    <recommendedName>
        <fullName evidence="7">mannonate dehydratase</fullName>
        <ecNumber evidence="7">4.2.1.8</ecNumber>
    </recommendedName>
</protein>
<evidence type="ECO:0000256" key="3">
    <source>
        <dbReference type="ARBA" id="ARBA00001954"/>
    </source>
</evidence>
<keyword evidence="8" id="KW-0408">Iron</keyword>
<evidence type="ECO:0000256" key="1">
    <source>
        <dbReference type="ARBA" id="ARBA00001794"/>
    </source>
</evidence>
<organism evidence="11 12">
    <name type="scientific">Halalkalibacter alkalisediminis</name>
    <dbReference type="NCBI Taxonomy" id="935616"/>
    <lineage>
        <taxon>Bacteria</taxon>
        <taxon>Bacillati</taxon>
        <taxon>Bacillota</taxon>
        <taxon>Bacilli</taxon>
        <taxon>Bacillales</taxon>
        <taxon>Bacillaceae</taxon>
        <taxon>Halalkalibacter</taxon>
    </lineage>
</organism>
<evidence type="ECO:0000256" key="4">
    <source>
        <dbReference type="ARBA" id="ARBA00002713"/>
    </source>
</evidence>
<evidence type="ECO:0000313" key="12">
    <source>
        <dbReference type="Proteomes" id="UP001589833"/>
    </source>
</evidence>
<dbReference type="SUPFAM" id="SSF51658">
    <property type="entry name" value="Xylose isomerase-like"/>
    <property type="match status" value="1"/>
</dbReference>
<comment type="cofactor">
    <cofactor evidence="2">
        <name>Mn(2+)</name>
        <dbReference type="ChEBI" id="CHEBI:29035"/>
    </cofactor>
</comment>
<dbReference type="EMBL" id="JBHLTR010000013">
    <property type="protein sequence ID" value="MFC0559417.1"/>
    <property type="molecule type" value="Genomic_DNA"/>
</dbReference>
<dbReference type="EC" id="4.2.1.8" evidence="7"/>
<gene>
    <name evidence="11" type="ORF">ACFFH4_10190</name>
</gene>
<comment type="pathway">
    <text evidence="5">Carbohydrate metabolism; pentose and glucuronate interconversion.</text>
</comment>
<accession>A0ABV6NGP2</accession>